<sequence length="738" mass="77430">MSWISRKNAADASGGPGISLTRCWLEPSMGTAEEAPYKLHSFVANVGRKVERSKKRALWVFAFGQCTDHHEVIFEHSAVSGKKRVYVDGNLIAEARKRAAAGWSHSWRMGKRVCRVTVTEDGSALTLILNLVVGKRVCRVTVTEDGRYEFTVDDRPFCDWPDADAVAASTPQRQQAYDKAWGARLRALSPAPLPSTAASSASPLSTAATAFSLSAATRGAPALSTLVSPLSPSVCDALSIVGSPMSAAADAEPCWPDAPGSPLSAAGWLQPSKSFAVRSGANLKAAAAAAAELQRAKSVKAPKRMAAAAKAEVMDWLSMDMPGSNNASHGSSAAAGRSAHGLPPPPPQQQQQQAFSTVIPGGVSSDSAQSPQQQQQQMMMMSAAASGLGPENQWQQHQQQQHYQQLPLAQWEAQPAGSSAHGQQQQQQQQQFAPMMPPQQQLPMYYGGRHQHAFIPTNTVAAPETMVSAAATGPIAPLPQSDARGGTAAGHEQDGMWRMAAHFNSFQLQDSPPCGGGGAHDAAAADAQCTLRELARRGSSDSAASSQQSAAMLPPPPLLLPAAPLLLPSVAGSDSGSIEHLMHFDLSRRSSVQSAASGSSGSSSSSSCAQLAYAGQQQSWHASAEAAPQTQMPQWLPALAPMGLAFDSAMSSSSAQWCPMPAALPPHAPFAATGGSAALRGSGGGCMSVDSPFFLSSEAALYTQSLALPKQPQYKEQQQLLPLFDMPQQRRALQPIGA</sequence>
<feature type="region of interest" description="Disordered" evidence="1">
    <location>
        <begin position="320"/>
        <end position="444"/>
    </location>
</feature>
<evidence type="ECO:0000313" key="2">
    <source>
        <dbReference type="EMBL" id="KAG5185828.1"/>
    </source>
</evidence>
<dbReference type="EMBL" id="JAFCMP010000120">
    <property type="protein sequence ID" value="KAG5185828.1"/>
    <property type="molecule type" value="Genomic_DNA"/>
</dbReference>
<proteinExistence type="predicted"/>
<name>A0A836CHW5_9STRA</name>
<organism evidence="2 3">
    <name type="scientific">Tribonema minus</name>
    <dbReference type="NCBI Taxonomy" id="303371"/>
    <lineage>
        <taxon>Eukaryota</taxon>
        <taxon>Sar</taxon>
        <taxon>Stramenopiles</taxon>
        <taxon>Ochrophyta</taxon>
        <taxon>PX clade</taxon>
        <taxon>Xanthophyceae</taxon>
        <taxon>Tribonematales</taxon>
        <taxon>Tribonemataceae</taxon>
        <taxon>Tribonema</taxon>
    </lineage>
</organism>
<gene>
    <name evidence="2" type="ORF">JKP88DRAFT_311087</name>
</gene>
<comment type="caution">
    <text evidence="2">The sequence shown here is derived from an EMBL/GenBank/DDBJ whole genome shotgun (WGS) entry which is preliminary data.</text>
</comment>
<keyword evidence="3" id="KW-1185">Reference proteome</keyword>
<evidence type="ECO:0000256" key="1">
    <source>
        <dbReference type="SAM" id="MobiDB-lite"/>
    </source>
</evidence>
<protein>
    <submittedName>
        <fullName evidence="2">Uncharacterized protein</fullName>
    </submittedName>
</protein>
<reference evidence="2" key="1">
    <citation type="submission" date="2021-02" db="EMBL/GenBank/DDBJ databases">
        <title>First Annotated Genome of the Yellow-green Alga Tribonema minus.</title>
        <authorList>
            <person name="Mahan K.M."/>
        </authorList>
    </citation>
    <scope>NUCLEOTIDE SEQUENCE</scope>
    <source>
        <strain evidence="2">UTEX B ZZ1240</strain>
    </source>
</reference>
<evidence type="ECO:0000313" key="3">
    <source>
        <dbReference type="Proteomes" id="UP000664859"/>
    </source>
</evidence>
<dbReference type="Proteomes" id="UP000664859">
    <property type="component" value="Unassembled WGS sequence"/>
</dbReference>
<accession>A0A836CHW5</accession>
<feature type="compositionally biased region" description="Low complexity" evidence="1">
    <location>
        <begin position="413"/>
        <end position="441"/>
    </location>
</feature>
<dbReference type="AlphaFoldDB" id="A0A836CHW5"/>
<feature type="compositionally biased region" description="Low complexity" evidence="1">
    <location>
        <begin position="364"/>
        <end position="386"/>
    </location>
</feature>
<feature type="compositionally biased region" description="Low complexity" evidence="1">
    <location>
        <begin position="323"/>
        <end position="341"/>
    </location>
</feature>
<feature type="compositionally biased region" description="Low complexity" evidence="1">
    <location>
        <begin position="393"/>
        <end position="405"/>
    </location>
</feature>